<dbReference type="Gene3D" id="3.40.50.150">
    <property type="entry name" value="Vaccinia Virus protein VP39"/>
    <property type="match status" value="1"/>
</dbReference>
<reference evidence="4 5" key="1">
    <citation type="submission" date="2016-08" db="EMBL/GenBank/DDBJ databases">
        <title>Draft genome sequence of Candidatus Piscirickettsia litoralis, from seawater.</title>
        <authorList>
            <person name="Wan X."/>
            <person name="Lee A.J."/>
            <person name="Hou S."/>
            <person name="Donachie S.P."/>
        </authorList>
    </citation>
    <scope>NUCLEOTIDE SEQUENCE [LARGE SCALE GENOMIC DNA]</scope>
    <source>
        <strain evidence="4 5">Y2</strain>
    </source>
</reference>
<gene>
    <name evidence="4" type="ORF">BGC07_11350</name>
</gene>
<proteinExistence type="predicted"/>
<evidence type="ECO:0000256" key="2">
    <source>
        <dbReference type="ARBA" id="ARBA00022679"/>
    </source>
</evidence>
<keyword evidence="2" id="KW-0808">Transferase</keyword>
<sequence length="225" mass="25102">MVKSIKGEKADLAPKEYIEKLFDGEAENFEHHLVDQLHYCLPKKIGLLAVNLLQHLPVAEGKVALDLGCGTGLIGQALKPWVAEIHGVDLSKKMLDQAKKKEIYSQLVQGDILEFLEENHLNKNYHLITAVDVFVYLGVLEKLFSAVACRLAQAMKSVFLFSVELLEDDQVDYQLLPTGRYAHSLGYLKKLSAEHGFTVSHVEPTSIREERGQPVPGVIMVLNLS</sequence>
<accession>A0ABX3A3F0</accession>
<evidence type="ECO:0000256" key="1">
    <source>
        <dbReference type="ARBA" id="ARBA00022603"/>
    </source>
</evidence>
<name>A0ABX3A3F0_9GAMM</name>
<dbReference type="InterPro" id="IPR041698">
    <property type="entry name" value="Methyltransf_25"/>
</dbReference>
<dbReference type="InterPro" id="IPR029063">
    <property type="entry name" value="SAM-dependent_MTases_sf"/>
</dbReference>
<dbReference type="Proteomes" id="UP000094329">
    <property type="component" value="Unassembled WGS sequence"/>
</dbReference>
<keyword evidence="1" id="KW-0489">Methyltransferase</keyword>
<evidence type="ECO:0000259" key="3">
    <source>
        <dbReference type="Pfam" id="PF13649"/>
    </source>
</evidence>
<organism evidence="4 5">
    <name type="scientific">Piscirickettsia litoralis</name>
    <dbReference type="NCBI Taxonomy" id="1891921"/>
    <lineage>
        <taxon>Bacteria</taxon>
        <taxon>Pseudomonadati</taxon>
        <taxon>Pseudomonadota</taxon>
        <taxon>Gammaproteobacteria</taxon>
        <taxon>Thiotrichales</taxon>
        <taxon>Piscirickettsiaceae</taxon>
        <taxon>Piscirickettsia</taxon>
    </lineage>
</organism>
<keyword evidence="5" id="KW-1185">Reference proteome</keyword>
<dbReference type="EMBL" id="MDTU01000001">
    <property type="protein sequence ID" value="ODN43407.1"/>
    <property type="molecule type" value="Genomic_DNA"/>
</dbReference>
<dbReference type="PANTHER" id="PTHR43861:SF1">
    <property type="entry name" value="TRANS-ACONITATE 2-METHYLTRANSFERASE"/>
    <property type="match status" value="1"/>
</dbReference>
<feature type="domain" description="Methyltransferase" evidence="3">
    <location>
        <begin position="65"/>
        <end position="148"/>
    </location>
</feature>
<comment type="caution">
    <text evidence="4">The sequence shown here is derived from an EMBL/GenBank/DDBJ whole genome shotgun (WGS) entry which is preliminary data.</text>
</comment>
<dbReference type="CDD" id="cd02440">
    <property type="entry name" value="AdoMet_MTases"/>
    <property type="match status" value="1"/>
</dbReference>
<dbReference type="SUPFAM" id="SSF53335">
    <property type="entry name" value="S-adenosyl-L-methionine-dependent methyltransferases"/>
    <property type="match status" value="1"/>
</dbReference>
<evidence type="ECO:0000313" key="4">
    <source>
        <dbReference type="EMBL" id="ODN43407.1"/>
    </source>
</evidence>
<protein>
    <recommendedName>
        <fullName evidence="3">Methyltransferase domain-containing protein</fullName>
    </recommendedName>
</protein>
<evidence type="ECO:0000313" key="5">
    <source>
        <dbReference type="Proteomes" id="UP000094329"/>
    </source>
</evidence>
<dbReference type="RefSeq" id="WP_069313204.1">
    <property type="nucleotide sequence ID" value="NZ_MDTU01000001.1"/>
</dbReference>
<dbReference type="PANTHER" id="PTHR43861">
    <property type="entry name" value="TRANS-ACONITATE 2-METHYLTRANSFERASE-RELATED"/>
    <property type="match status" value="1"/>
</dbReference>
<dbReference type="Pfam" id="PF13649">
    <property type="entry name" value="Methyltransf_25"/>
    <property type="match status" value="1"/>
</dbReference>